<proteinExistence type="predicted"/>
<dbReference type="EMBL" id="JXDI01000002">
    <property type="protein sequence ID" value="KAF2407542.1"/>
    <property type="molecule type" value="Genomic_DNA"/>
</dbReference>
<organism evidence="2 3">
    <name type="scientific">Pseudomonas antarctica</name>
    <dbReference type="NCBI Taxonomy" id="219572"/>
    <lineage>
        <taxon>Bacteria</taxon>
        <taxon>Pseudomonadati</taxon>
        <taxon>Pseudomonadota</taxon>
        <taxon>Gammaproteobacteria</taxon>
        <taxon>Pseudomonadales</taxon>
        <taxon>Pseudomonadaceae</taxon>
        <taxon>Pseudomonas</taxon>
    </lineage>
</organism>
<dbReference type="CDD" id="cd00093">
    <property type="entry name" value="HTH_XRE"/>
    <property type="match status" value="1"/>
</dbReference>
<evidence type="ECO:0000313" key="2">
    <source>
        <dbReference type="EMBL" id="SDN37597.1"/>
    </source>
</evidence>
<evidence type="ECO:0000313" key="1">
    <source>
        <dbReference type="EMBL" id="KAF2407542.1"/>
    </source>
</evidence>
<dbReference type="OrthoDB" id="3196789at2"/>
<keyword evidence="4" id="KW-1185">Reference proteome</keyword>
<name>A0A1H0AVV0_9PSED</name>
<sequence length="111" mass="12499">MDGNLGVRLKEERKRLLLSQHDFGVIGGVAENAQGHYERGERLPKSDYLMAIRKRGVDVLYVLSGERSLMSADDLNEQETEVLNQYRTLQEQDRGAIAQITSSLSRDPSAH</sequence>
<dbReference type="InterPro" id="IPR010982">
    <property type="entry name" value="Lambda_DNA-bd_dom_sf"/>
</dbReference>
<dbReference type="AlphaFoldDB" id="A0A1H0AVV0"/>
<dbReference type="InterPro" id="IPR001387">
    <property type="entry name" value="Cro/C1-type_HTH"/>
</dbReference>
<dbReference type="GO" id="GO:0003677">
    <property type="term" value="F:DNA binding"/>
    <property type="evidence" value="ECO:0007669"/>
    <property type="project" value="InterPro"/>
</dbReference>
<dbReference type="Proteomes" id="UP000182470">
    <property type="component" value="Chromosome I"/>
</dbReference>
<evidence type="ECO:0000313" key="3">
    <source>
        <dbReference type="Proteomes" id="UP000182470"/>
    </source>
</evidence>
<dbReference type="SUPFAM" id="SSF47413">
    <property type="entry name" value="lambda repressor-like DNA-binding domains"/>
    <property type="match status" value="1"/>
</dbReference>
<gene>
    <name evidence="1" type="ORF">PSAN_44720</name>
    <name evidence="2" type="ORF">SAMN04490179_3928</name>
</gene>
<evidence type="ECO:0000313" key="4">
    <source>
        <dbReference type="Proteomes" id="UP000748067"/>
    </source>
</evidence>
<accession>A0A1H0AVV0</accession>
<dbReference type="EMBL" id="LT629704">
    <property type="protein sequence ID" value="SDN37597.1"/>
    <property type="molecule type" value="Genomic_DNA"/>
</dbReference>
<protein>
    <recommendedName>
        <fullName evidence="5">Transcriptional regulator</fullName>
    </recommendedName>
</protein>
<dbReference type="RefSeq" id="WP_083358569.1">
    <property type="nucleotide sequence ID" value="NZ_JBJGXR010000019.1"/>
</dbReference>
<dbReference type="Gene3D" id="1.10.260.40">
    <property type="entry name" value="lambda repressor-like DNA-binding domains"/>
    <property type="match status" value="1"/>
</dbReference>
<evidence type="ECO:0008006" key="5">
    <source>
        <dbReference type="Google" id="ProtNLM"/>
    </source>
</evidence>
<reference evidence="1 4" key="1">
    <citation type="submission" date="2015-01" db="EMBL/GenBank/DDBJ databases">
        <title>Genome Sequence of Pseudomonas antarctica CMS 35.</title>
        <authorList>
            <person name="Voget S."/>
            <person name="Chow J."/>
            <person name="Daniel R."/>
            <person name="Streit W."/>
        </authorList>
    </citation>
    <scope>NUCLEOTIDE SEQUENCE [LARGE SCALE GENOMIC DNA]</scope>
    <source>
        <strain evidence="1 4">CMS 35</strain>
    </source>
</reference>
<reference evidence="2 3" key="2">
    <citation type="submission" date="2016-10" db="EMBL/GenBank/DDBJ databases">
        <authorList>
            <person name="de Groot N.N."/>
        </authorList>
    </citation>
    <scope>NUCLEOTIDE SEQUENCE [LARGE SCALE GENOMIC DNA]</scope>
    <source>
        <strain evidence="2 3">BS2772</strain>
    </source>
</reference>
<dbReference type="Proteomes" id="UP000748067">
    <property type="component" value="Unassembled WGS sequence"/>
</dbReference>